<comment type="caution">
    <text evidence="1">The sequence shown here is derived from an EMBL/GenBank/DDBJ whole genome shotgun (WGS) entry which is preliminary data.</text>
</comment>
<dbReference type="AlphaFoldDB" id="A0A2S7IS07"/>
<gene>
    <name evidence="1" type="ORF">C5O19_12350</name>
</gene>
<evidence type="ECO:0000313" key="1">
    <source>
        <dbReference type="EMBL" id="PQA60370.1"/>
    </source>
</evidence>
<dbReference type="OrthoDB" id="655382at2"/>
<organism evidence="1 2">
    <name type="scientific">Siphonobacter curvatus</name>
    <dbReference type="NCBI Taxonomy" id="2094562"/>
    <lineage>
        <taxon>Bacteria</taxon>
        <taxon>Pseudomonadati</taxon>
        <taxon>Bacteroidota</taxon>
        <taxon>Cytophagia</taxon>
        <taxon>Cytophagales</taxon>
        <taxon>Cytophagaceae</taxon>
        <taxon>Siphonobacter</taxon>
    </lineage>
</organism>
<dbReference type="RefSeq" id="WP_104712590.1">
    <property type="nucleotide sequence ID" value="NZ_PTRA01000001.1"/>
</dbReference>
<dbReference type="EMBL" id="PTRA01000001">
    <property type="protein sequence ID" value="PQA60370.1"/>
    <property type="molecule type" value="Genomic_DNA"/>
</dbReference>
<accession>A0A2S7IS07</accession>
<protein>
    <submittedName>
        <fullName evidence="1">Uncharacterized protein</fullName>
    </submittedName>
</protein>
<name>A0A2S7IS07_9BACT</name>
<reference evidence="2" key="1">
    <citation type="submission" date="2018-02" db="EMBL/GenBank/DDBJ databases">
        <title>Genome sequencing of Solimonas sp. HR-BB.</title>
        <authorList>
            <person name="Lee Y."/>
            <person name="Jeon C.O."/>
        </authorList>
    </citation>
    <scope>NUCLEOTIDE SEQUENCE [LARGE SCALE GENOMIC DNA]</scope>
    <source>
        <strain evidence="2">HR-U</strain>
    </source>
</reference>
<proteinExistence type="predicted"/>
<evidence type="ECO:0000313" key="2">
    <source>
        <dbReference type="Proteomes" id="UP000239590"/>
    </source>
</evidence>
<keyword evidence="2" id="KW-1185">Reference proteome</keyword>
<sequence length="230" mass="27066">MPQVYWMLLLCFLTGHLTDGYSQGSTPPASAYAQHLYQKATSTSASYYNGKEYTIQEFRPQGHQFFESMDWLSASLSYDGIRYDNLPLLYDINRDLFILRNHDGLHRVIPDQSLLENVTIGTHTFVRIRQGLKPGFYERLYDGKTKIFCKRTKDRTEDLSQQRVLIIYTPHDYYYLLKDGQYIPVNSKKSILTALSDRKKELRKYARALNFREDRENAIRNVVAYYDQIK</sequence>
<dbReference type="Proteomes" id="UP000239590">
    <property type="component" value="Unassembled WGS sequence"/>
</dbReference>